<dbReference type="PRINTS" id="PR01988">
    <property type="entry name" value="EXPORTERBACE"/>
</dbReference>
<dbReference type="RefSeq" id="WP_201634770.1">
    <property type="nucleotide sequence ID" value="NZ_JAEQNB010000003.1"/>
</dbReference>
<feature type="transmembrane region" description="Helical" evidence="7">
    <location>
        <begin position="317"/>
        <end position="341"/>
    </location>
</feature>
<protein>
    <submittedName>
        <fullName evidence="8">MFS transporter</fullName>
    </submittedName>
</protein>
<evidence type="ECO:0000313" key="8">
    <source>
        <dbReference type="EMBL" id="MBL0387097.1"/>
    </source>
</evidence>
<comment type="caution">
    <text evidence="8">The sequence shown here is derived from an EMBL/GenBank/DDBJ whole genome shotgun (WGS) entry which is preliminary data.</text>
</comment>
<dbReference type="Proteomes" id="UP000602284">
    <property type="component" value="Unassembled WGS sequence"/>
</dbReference>
<evidence type="ECO:0000256" key="2">
    <source>
        <dbReference type="ARBA" id="ARBA00022448"/>
    </source>
</evidence>
<feature type="transmembrane region" description="Helical" evidence="7">
    <location>
        <begin position="105"/>
        <end position="123"/>
    </location>
</feature>
<keyword evidence="9" id="KW-1185">Reference proteome</keyword>
<name>A0ABS1J9Y7_9BACL</name>
<feature type="transmembrane region" description="Helical" evidence="7">
    <location>
        <begin position="222"/>
        <end position="242"/>
    </location>
</feature>
<comment type="subcellular location">
    <subcellularLocation>
        <location evidence="1">Cell membrane</location>
        <topology evidence="1">Multi-pass membrane protein</topology>
    </subcellularLocation>
</comment>
<feature type="transmembrane region" description="Helical" evidence="7">
    <location>
        <begin position="290"/>
        <end position="311"/>
    </location>
</feature>
<keyword evidence="4 7" id="KW-0812">Transmembrane</keyword>
<evidence type="ECO:0000256" key="1">
    <source>
        <dbReference type="ARBA" id="ARBA00004651"/>
    </source>
</evidence>
<feature type="transmembrane region" description="Helical" evidence="7">
    <location>
        <begin position="388"/>
        <end position="407"/>
    </location>
</feature>
<dbReference type="CDD" id="cd06173">
    <property type="entry name" value="MFS_MefA_like"/>
    <property type="match status" value="1"/>
</dbReference>
<dbReference type="PANTHER" id="PTHR43266:SF2">
    <property type="entry name" value="MAJOR FACILITATOR SUPERFAMILY (MFS) PROFILE DOMAIN-CONTAINING PROTEIN"/>
    <property type="match status" value="1"/>
</dbReference>
<organism evidence="8 9">
    <name type="scientific">Tumebacillus amylolyticus</name>
    <dbReference type="NCBI Taxonomy" id="2801339"/>
    <lineage>
        <taxon>Bacteria</taxon>
        <taxon>Bacillati</taxon>
        <taxon>Bacillota</taxon>
        <taxon>Bacilli</taxon>
        <taxon>Bacillales</taxon>
        <taxon>Alicyclobacillaceae</taxon>
        <taxon>Tumebacillus</taxon>
    </lineage>
</organism>
<keyword evidence="3" id="KW-1003">Cell membrane</keyword>
<dbReference type="InterPro" id="IPR011701">
    <property type="entry name" value="MFS"/>
</dbReference>
<dbReference type="Gene3D" id="1.20.1250.20">
    <property type="entry name" value="MFS general substrate transporter like domains"/>
    <property type="match status" value="1"/>
</dbReference>
<evidence type="ECO:0000313" key="9">
    <source>
        <dbReference type="Proteomes" id="UP000602284"/>
    </source>
</evidence>
<evidence type="ECO:0000256" key="4">
    <source>
        <dbReference type="ARBA" id="ARBA00022692"/>
    </source>
</evidence>
<dbReference type="SUPFAM" id="SSF103473">
    <property type="entry name" value="MFS general substrate transporter"/>
    <property type="match status" value="1"/>
</dbReference>
<evidence type="ECO:0000256" key="5">
    <source>
        <dbReference type="ARBA" id="ARBA00022989"/>
    </source>
</evidence>
<evidence type="ECO:0000256" key="7">
    <source>
        <dbReference type="SAM" id="Phobius"/>
    </source>
</evidence>
<evidence type="ECO:0000256" key="6">
    <source>
        <dbReference type="ARBA" id="ARBA00023136"/>
    </source>
</evidence>
<keyword evidence="5 7" id="KW-1133">Transmembrane helix</keyword>
<dbReference type="Pfam" id="PF07690">
    <property type="entry name" value="MFS_1"/>
    <property type="match status" value="1"/>
</dbReference>
<feature type="transmembrane region" description="Helical" evidence="7">
    <location>
        <begin position="262"/>
        <end position="283"/>
    </location>
</feature>
<feature type="transmembrane region" description="Helical" evidence="7">
    <location>
        <begin position="50"/>
        <end position="73"/>
    </location>
</feature>
<dbReference type="PANTHER" id="PTHR43266">
    <property type="entry name" value="MACROLIDE-EFFLUX PROTEIN"/>
    <property type="match status" value="1"/>
</dbReference>
<dbReference type="EMBL" id="JAEQNB010000003">
    <property type="protein sequence ID" value="MBL0387097.1"/>
    <property type="molecule type" value="Genomic_DNA"/>
</dbReference>
<keyword evidence="6 7" id="KW-0472">Membrane</keyword>
<feature type="transmembrane region" description="Helical" evidence="7">
    <location>
        <begin position="20"/>
        <end position="44"/>
    </location>
</feature>
<dbReference type="InterPro" id="IPR036259">
    <property type="entry name" value="MFS_trans_sf"/>
</dbReference>
<dbReference type="InterPro" id="IPR022324">
    <property type="entry name" value="Bacilysin_exporter_BacE_put"/>
</dbReference>
<evidence type="ECO:0000256" key="3">
    <source>
        <dbReference type="ARBA" id="ARBA00022475"/>
    </source>
</evidence>
<sequence>MEKTAAQQSLWKNRIFTKMFVSYSISSFGDWFDMTALMILFSYTWQANSFLVALVPISYALPSIFLGQLAGVYADRWRKLPVMIGTDLIRAVLTIALIWAGTPYLALPIMLLRATASIFNTPAQQALLRKTVAEEHLLKASTMIGMVMQISKVAGPLLGATLIALFSVKVCLVINVVSFFVSALILVSAGKVAEPGMESAQQMAAAKSSVLSSWKEGWSTLFSIRVLYMSFIFYLIGFFTLQMVDSQFGILLRTLAPDSASLLGYVIAMVGFGMFCVGGILSGMKNMKSFGWTLSVGCLLTGVAFGGFGLLEVGASAGLILGCSFLGGVGVGFNIIGFSFLRQRETPPETMGRITGITNSLTSAVVILGPMLGGVLIGALGVSAAFSITGYVMLGVGLIGVLCKRLIWNGGEQA</sequence>
<feature type="transmembrane region" description="Helical" evidence="7">
    <location>
        <begin position="361"/>
        <end position="382"/>
    </location>
</feature>
<reference evidence="8 9" key="1">
    <citation type="submission" date="2021-01" db="EMBL/GenBank/DDBJ databases">
        <title>Tumebacillus sp. strain ITR2 16S ribosomal RNA gene Genome sequencing and assembly.</title>
        <authorList>
            <person name="Kang M."/>
        </authorList>
    </citation>
    <scope>NUCLEOTIDE SEQUENCE [LARGE SCALE GENOMIC DNA]</scope>
    <source>
        <strain evidence="8 9">ITR2</strain>
    </source>
</reference>
<keyword evidence="2" id="KW-0813">Transport</keyword>
<proteinExistence type="predicted"/>
<accession>A0ABS1J9Y7</accession>
<gene>
    <name evidence="8" type="ORF">JJB07_10585</name>
</gene>